<name>A0ABT4AQ03_9BACT</name>
<proteinExistence type="predicted"/>
<evidence type="ECO:0000313" key="3">
    <source>
        <dbReference type="Proteomes" id="UP001207654"/>
    </source>
</evidence>
<sequence length="208" mass="22556">MSRTLLLLALLLLPLSARADRGELYTLLELSPSASRLTAPSTSAAPAWKLLPAGKVLVLRGLTHELLVGGALGLTYGKDLLFENAALELADGSHPRGRLYEDLLGLSLGAAAAYRYDTGYPVAPVLRAELGLAGRFFHNRTFLPANTTVQLAEPSLTEWTPYSHVALGAELRLADKWVGALGLGATRYFHGRVPWQVDAFLVIGRIWW</sequence>
<evidence type="ECO:0000313" key="2">
    <source>
        <dbReference type="EMBL" id="MCY1083777.1"/>
    </source>
</evidence>
<feature type="chain" id="PRO_5047451633" description="Cellulose biosynthesis protein BcsS" evidence="1">
    <location>
        <begin position="20"/>
        <end position="208"/>
    </location>
</feature>
<feature type="signal peptide" evidence="1">
    <location>
        <begin position="1"/>
        <end position="19"/>
    </location>
</feature>
<keyword evidence="3" id="KW-1185">Reference proteome</keyword>
<evidence type="ECO:0008006" key="4">
    <source>
        <dbReference type="Google" id="ProtNLM"/>
    </source>
</evidence>
<accession>A0ABT4AQ03</accession>
<keyword evidence="1" id="KW-0732">Signal</keyword>
<gene>
    <name evidence="2" type="ORF">OV287_55990</name>
</gene>
<comment type="caution">
    <text evidence="2">The sequence shown here is derived from an EMBL/GenBank/DDBJ whole genome shotgun (WGS) entry which is preliminary data.</text>
</comment>
<evidence type="ECO:0000256" key="1">
    <source>
        <dbReference type="SAM" id="SignalP"/>
    </source>
</evidence>
<protein>
    <recommendedName>
        <fullName evidence="4">Cellulose biosynthesis protein BcsS</fullName>
    </recommendedName>
</protein>
<dbReference type="Proteomes" id="UP001207654">
    <property type="component" value="Unassembled WGS sequence"/>
</dbReference>
<reference evidence="2 3" key="1">
    <citation type="submission" date="2022-11" db="EMBL/GenBank/DDBJ databases">
        <title>Minimal conservation of predation-associated metabolite biosynthetic gene clusters underscores biosynthetic potential of Myxococcota including descriptions for ten novel species: Archangium lansinium sp. nov., Myxococcus landrumus sp. nov., Nannocystis bai.</title>
        <authorList>
            <person name="Ahearne A."/>
            <person name="Stevens C."/>
            <person name="Phillips K."/>
        </authorList>
    </citation>
    <scope>NUCLEOTIDE SEQUENCE [LARGE SCALE GENOMIC DNA]</scope>
    <source>
        <strain evidence="2 3">MIWBW</strain>
    </source>
</reference>
<dbReference type="EMBL" id="JAPNKA010000002">
    <property type="protein sequence ID" value="MCY1083777.1"/>
    <property type="molecule type" value="Genomic_DNA"/>
</dbReference>
<organism evidence="2 3">
    <name type="scientific">Archangium lansingense</name>
    <dbReference type="NCBI Taxonomy" id="2995310"/>
    <lineage>
        <taxon>Bacteria</taxon>
        <taxon>Pseudomonadati</taxon>
        <taxon>Myxococcota</taxon>
        <taxon>Myxococcia</taxon>
        <taxon>Myxococcales</taxon>
        <taxon>Cystobacterineae</taxon>
        <taxon>Archangiaceae</taxon>
        <taxon>Archangium</taxon>
    </lineage>
</organism>
<dbReference type="RefSeq" id="WP_267542654.1">
    <property type="nucleotide sequence ID" value="NZ_JAPNKA010000002.1"/>
</dbReference>